<comment type="caution">
    <text evidence="2">The sequence shown here is derived from an EMBL/GenBank/DDBJ whole genome shotgun (WGS) entry which is preliminary data.</text>
</comment>
<dbReference type="Proteomes" id="UP000093432">
    <property type="component" value="Unassembled WGS sequence"/>
</dbReference>
<evidence type="ECO:0000259" key="1">
    <source>
        <dbReference type="PROSITE" id="PS51782"/>
    </source>
</evidence>
<dbReference type="SUPFAM" id="SSF54106">
    <property type="entry name" value="LysM domain"/>
    <property type="match status" value="1"/>
</dbReference>
<dbReference type="Pfam" id="PF01476">
    <property type="entry name" value="LysM"/>
    <property type="match status" value="1"/>
</dbReference>
<accession>A0A1B8ZF87</accession>
<evidence type="ECO:0000313" key="2">
    <source>
        <dbReference type="EMBL" id="OCA70271.1"/>
    </source>
</evidence>
<gene>
    <name evidence="2" type="ORF">BBI00_20810</name>
</gene>
<sequence length="351" mass="41534">MEIIRYDIKKGDTLESIANDHDLSVKELINFHNDNCGLTSMIIGKEIPIQLNFLLLEKNREKRIVNINDEYEDTARYRCEQTVITKLNGIPTNTADTKREYIVKKRKINNIPVVEVSITDQIVVMNPNQYQDAVLLVADLDRIKCNGVILEINIQSGNIEKIINHDDIIKHWQKHKHKLEEGYSFVRNPKAAEAIRSFINMAEKQIINQETLIEDLKTKMFFDAFFDKHLVNAEDKLEPYKRKFYSQLFLGEIIDLHIKQDLLRETESKILIRKVSSIGKEIQHSDRIQKQYEEKYKPVIHYRFSEYNISYRERVVYDEEQEWLEHADITVIEEVKNNVQLLVNYKLQKIE</sequence>
<proteinExistence type="predicted"/>
<reference evidence="3" key="1">
    <citation type="submission" date="2016-07" db="EMBL/GenBank/DDBJ databases">
        <authorList>
            <person name="Florea S."/>
            <person name="Webb J.S."/>
            <person name="Jaromczyk J."/>
            <person name="Schardl C.L."/>
        </authorList>
    </citation>
    <scope>NUCLEOTIDE SEQUENCE [LARGE SCALE GENOMIC DNA]</scope>
    <source>
        <strain evidence="3">CC-VM-7</strain>
    </source>
</reference>
<dbReference type="PROSITE" id="PS51782">
    <property type="entry name" value="LYSM"/>
    <property type="match status" value="1"/>
</dbReference>
<dbReference type="InterPro" id="IPR018392">
    <property type="entry name" value="LysM"/>
</dbReference>
<dbReference type="EMBL" id="MAYG01000023">
    <property type="protein sequence ID" value="OCA70271.1"/>
    <property type="molecule type" value="Genomic_DNA"/>
</dbReference>
<feature type="domain" description="LysM" evidence="1">
    <location>
        <begin position="4"/>
        <end position="49"/>
    </location>
</feature>
<name>A0A1B8ZF87_9FLAO</name>
<dbReference type="AlphaFoldDB" id="A0A1B8ZF87"/>
<evidence type="ECO:0000313" key="3">
    <source>
        <dbReference type="Proteomes" id="UP000093432"/>
    </source>
</evidence>
<dbReference type="CDD" id="cd00118">
    <property type="entry name" value="LysM"/>
    <property type="match status" value="1"/>
</dbReference>
<dbReference type="Gene3D" id="3.10.350.10">
    <property type="entry name" value="LysM domain"/>
    <property type="match status" value="1"/>
</dbReference>
<dbReference type="RefSeq" id="WP_065400763.1">
    <property type="nucleotide sequence ID" value="NZ_MAYG01000023.1"/>
</dbReference>
<dbReference type="InterPro" id="IPR036779">
    <property type="entry name" value="LysM_dom_sf"/>
</dbReference>
<organism evidence="2 3">
    <name type="scientific">Chryseobacterium arthrosphaerae</name>
    <dbReference type="NCBI Taxonomy" id="651561"/>
    <lineage>
        <taxon>Bacteria</taxon>
        <taxon>Pseudomonadati</taxon>
        <taxon>Bacteroidota</taxon>
        <taxon>Flavobacteriia</taxon>
        <taxon>Flavobacteriales</taxon>
        <taxon>Weeksellaceae</taxon>
        <taxon>Chryseobacterium group</taxon>
        <taxon>Chryseobacterium</taxon>
    </lineage>
</organism>
<dbReference type="OrthoDB" id="1081532at2"/>
<dbReference type="STRING" id="651561.BBI00_20810"/>
<protein>
    <recommendedName>
        <fullName evidence="1">LysM domain-containing protein</fullName>
    </recommendedName>
</protein>